<reference evidence="2" key="3">
    <citation type="journal article" date="2022" name="BMC Genomics">
        <title>Comparative genome analysis of mycobacteria focusing on tRNA and non-coding RNA.</title>
        <authorList>
            <person name="Behra P.R.K."/>
            <person name="Pettersson B.M.F."/>
            <person name="Ramesh M."/>
            <person name="Das S."/>
            <person name="Dasgupta S."/>
            <person name="Kirsebom L.A."/>
        </authorList>
    </citation>
    <scope>NUCLEOTIDE SEQUENCE</scope>
    <source>
        <strain evidence="2">DSM 44203</strain>
    </source>
</reference>
<accession>A0AAW5SG30</accession>
<sequence length="266" mass="28580">MTAPAPTTYTDMLPVRFDAPLLNPAPNGLFTVTQWTDESGPLRWLDSGVEIRGANYGGEDAFGVWDADWCAPPDPATASRKEGERPDWIEPFAPITVWAYDQCDLTAASRAEVRQRAQQILRLQEQNAVEREFAARLPAEAAATAGGIETAASLKLAIGYLEGVLAQTNTVGFIHIGAQWVAQDVELFKRNGAVFTSPGGHTVVIGGGYVDGLDETIVATSQPYGWRDQPSVREAIDERHNICAAIAERSFVVGVEAVVAAATVTP</sequence>
<dbReference type="AlphaFoldDB" id="A0AAW5SG30"/>
<keyword evidence="3" id="KW-1185">Reference proteome</keyword>
<dbReference type="EMBL" id="JACKTI010000016">
    <property type="protein sequence ID" value="MCV7022093.1"/>
    <property type="molecule type" value="Genomic_DNA"/>
</dbReference>
<name>A0AAW5SG30_MYCNV</name>
<dbReference type="EMBL" id="BCTA01000029">
    <property type="protein sequence ID" value="GAT09372.1"/>
    <property type="molecule type" value="Genomic_DNA"/>
</dbReference>
<dbReference type="Proteomes" id="UP001207528">
    <property type="component" value="Unassembled WGS sequence"/>
</dbReference>
<dbReference type="Proteomes" id="UP000069773">
    <property type="component" value="Unassembled WGS sequence"/>
</dbReference>
<evidence type="ECO:0008006" key="5">
    <source>
        <dbReference type="Google" id="ProtNLM"/>
    </source>
</evidence>
<evidence type="ECO:0000313" key="1">
    <source>
        <dbReference type="EMBL" id="GAT09372.1"/>
    </source>
</evidence>
<evidence type="ECO:0000313" key="2">
    <source>
        <dbReference type="EMBL" id="MCV7022093.1"/>
    </source>
</evidence>
<reference evidence="1 3" key="1">
    <citation type="journal article" date="2016" name="Genome Announc.">
        <title>Draft Genome Sequences of Five Rapidly Growing Mycobacterium Species, M. thermoresistibile, M. fortuitum subsp. acetamidolyticum, M. canariasense, M. brisbanense, and M. novocastrense.</title>
        <authorList>
            <person name="Katahira K."/>
            <person name="Ogura Y."/>
            <person name="Gotoh Y."/>
            <person name="Hayashi T."/>
        </authorList>
    </citation>
    <scope>NUCLEOTIDE SEQUENCE [LARGE SCALE GENOMIC DNA]</scope>
    <source>
        <strain evidence="1 3">JCM18114</strain>
    </source>
</reference>
<protein>
    <recommendedName>
        <fullName evidence="5">Gp13</fullName>
    </recommendedName>
</protein>
<organism evidence="2 4">
    <name type="scientific">Mycolicibacterium novocastrense</name>
    <name type="common">Mycobacterium novocastrense</name>
    <dbReference type="NCBI Taxonomy" id="59813"/>
    <lineage>
        <taxon>Bacteria</taxon>
        <taxon>Bacillati</taxon>
        <taxon>Actinomycetota</taxon>
        <taxon>Actinomycetes</taxon>
        <taxon>Mycobacteriales</taxon>
        <taxon>Mycobacteriaceae</taxon>
        <taxon>Mycolicibacterium</taxon>
    </lineage>
</organism>
<comment type="caution">
    <text evidence="2">The sequence shown here is derived from an EMBL/GenBank/DDBJ whole genome shotgun (WGS) entry which is preliminary data.</text>
</comment>
<proteinExistence type="predicted"/>
<reference evidence="2" key="2">
    <citation type="submission" date="2020-07" db="EMBL/GenBank/DDBJ databases">
        <authorList>
            <person name="Pettersson B.M.F."/>
            <person name="Behra P.R.K."/>
            <person name="Ramesh M."/>
            <person name="Das S."/>
            <person name="Dasgupta S."/>
            <person name="Kirsebom L.A."/>
        </authorList>
    </citation>
    <scope>NUCLEOTIDE SEQUENCE</scope>
    <source>
        <strain evidence="2">DSM 44203</strain>
    </source>
</reference>
<gene>
    <name evidence="2" type="ORF">H7I77_01840</name>
    <name evidence="1" type="ORF">RMCN_2505</name>
</gene>
<evidence type="ECO:0000313" key="4">
    <source>
        <dbReference type="Proteomes" id="UP001207528"/>
    </source>
</evidence>
<evidence type="ECO:0000313" key="3">
    <source>
        <dbReference type="Proteomes" id="UP000069773"/>
    </source>
</evidence>